<dbReference type="InterPro" id="IPR027417">
    <property type="entry name" value="P-loop_NTPase"/>
</dbReference>
<dbReference type="Proteomes" id="UP001348098">
    <property type="component" value="Unassembled WGS sequence"/>
</dbReference>
<keyword evidence="2" id="KW-1185">Reference proteome</keyword>
<gene>
    <name evidence="1" type="ORF">U3653_24735</name>
</gene>
<protein>
    <recommendedName>
        <fullName evidence="3">Gluconokinase</fullName>
    </recommendedName>
</protein>
<evidence type="ECO:0008006" key="3">
    <source>
        <dbReference type="Google" id="ProtNLM"/>
    </source>
</evidence>
<reference evidence="1 2" key="1">
    <citation type="submission" date="2023-12" db="EMBL/GenBank/DDBJ databases">
        <title>novel species in genus Nocarida.</title>
        <authorList>
            <person name="Li Z."/>
        </authorList>
    </citation>
    <scope>NUCLEOTIDE SEQUENCE [LARGE SCALE GENOMIC DNA]</scope>
    <source>
        <strain evidence="1 2">CDC186</strain>
    </source>
</reference>
<evidence type="ECO:0000313" key="2">
    <source>
        <dbReference type="Proteomes" id="UP001348098"/>
    </source>
</evidence>
<dbReference type="SUPFAM" id="SSF52540">
    <property type="entry name" value="P-loop containing nucleoside triphosphate hydrolases"/>
    <property type="match status" value="1"/>
</dbReference>
<name>A0ABU6B0M4_9NOCA</name>
<sequence>MKLAEPLYDLQRLIYSLCGQPIAEPYRQDGMLLSSLADNFRRIDPESLTRLFAARVADAENSNAEVVICDDVRRPDYEALRKMGFRFVRISAPDELRIRRRAERGDLAPVSDQHVAEVPISLAPDFEVLNDSTIEHLARQVQALTDVVAGTWQSGLVAESPTTAGSIAGGAQ</sequence>
<evidence type="ECO:0000313" key="1">
    <source>
        <dbReference type="EMBL" id="MEB3513246.1"/>
    </source>
</evidence>
<proteinExistence type="predicted"/>
<comment type="caution">
    <text evidence="1">The sequence shown here is derived from an EMBL/GenBank/DDBJ whole genome shotgun (WGS) entry which is preliminary data.</text>
</comment>
<accession>A0ABU6B0M4</accession>
<dbReference type="Gene3D" id="3.40.50.300">
    <property type="entry name" value="P-loop containing nucleotide triphosphate hydrolases"/>
    <property type="match status" value="1"/>
</dbReference>
<organism evidence="1 2">
    <name type="scientific">Nocardia implantans</name>
    <dbReference type="NCBI Taxonomy" id="3108168"/>
    <lineage>
        <taxon>Bacteria</taxon>
        <taxon>Bacillati</taxon>
        <taxon>Actinomycetota</taxon>
        <taxon>Actinomycetes</taxon>
        <taxon>Mycobacteriales</taxon>
        <taxon>Nocardiaceae</taxon>
        <taxon>Nocardia</taxon>
    </lineage>
</organism>
<dbReference type="RefSeq" id="WP_323124153.1">
    <property type="nucleotide sequence ID" value="NZ_JAYESH010000004.1"/>
</dbReference>
<dbReference type="EMBL" id="JAYKYQ010000011">
    <property type="protein sequence ID" value="MEB3513246.1"/>
    <property type="molecule type" value="Genomic_DNA"/>
</dbReference>